<feature type="region of interest" description="Disordered" evidence="1">
    <location>
        <begin position="399"/>
        <end position="437"/>
    </location>
</feature>
<dbReference type="InterPro" id="IPR056235">
    <property type="entry name" value="INTS4_8HBD"/>
</dbReference>
<name>A0ABY7G2F3_MYAAR</name>
<sequence length="544" mass="61043">MAVEFVKSTVEKLSDLGSLDTETATRLLNTAVSDLQQVAKIDSSTSASAECLSLFLKAQILITQVNSDRIFFRMLSGEDAPTDQCTSFLLSKLTALKGSQLSNVQNILLSALKLVQPVTCPLTRKVRKAFAVIHEPARVSDNPVKFTAGLTAAVPLIADVENVARLDNVRIRVGRIEYVVVAAANSSNLPGRHAQQIAPAAHSLETHPHVDIKPLETTHNVNPLVKGVHLGHETDEKHPQRHLLPVIHKGDFGGHGSNVLQPKKGKSKLAKLDKLKLKRKRKQWRLKKRLEKKRRQQPVPVSKAIRDAAKEVKKQPKALTKSINSLKKKPRMLKSKALRRKHARARKIKGKKVKKAMRDLKAKATKKQPKAMTKSINSLKKKPRMLKSKALRRKHARARKIKGKKVKKAMRDLKAKATKKQPKALTKSMKKPRKLKSKALRRKLARALKIKRKKGKKVKGGLKKLKSKTTDLKKKQLRSGGVRFRGRQRITVNRGRPVQHEVNDNLAADGRTHTYRTEGRNGRVRSKMHVTVSRNRGGRRRGHT</sequence>
<gene>
    <name evidence="4" type="ORF">MAR_014319</name>
</gene>
<feature type="compositionally biased region" description="Basic residues" evidence="1">
    <location>
        <begin position="399"/>
        <end position="408"/>
    </location>
</feature>
<feature type="domain" description="Integrator complex subunit 4/Protein SIEL C-terminal Ig-like" evidence="3">
    <location>
        <begin position="132"/>
        <end position="173"/>
    </location>
</feature>
<dbReference type="EMBL" id="CP111026">
    <property type="protein sequence ID" value="WAR28615.1"/>
    <property type="molecule type" value="Genomic_DNA"/>
</dbReference>
<dbReference type="Proteomes" id="UP001164746">
    <property type="component" value="Chromosome 15"/>
</dbReference>
<proteinExistence type="predicted"/>
<keyword evidence="5" id="KW-1185">Reference proteome</keyword>
<feature type="region of interest" description="Disordered" evidence="1">
    <location>
        <begin position="349"/>
        <end position="375"/>
    </location>
</feature>
<evidence type="ECO:0000259" key="2">
    <source>
        <dbReference type="Pfam" id="PF24493"/>
    </source>
</evidence>
<dbReference type="Pfam" id="PF25458">
    <property type="entry name" value="INTS4_C"/>
    <property type="match status" value="1"/>
</dbReference>
<evidence type="ECO:0000313" key="4">
    <source>
        <dbReference type="EMBL" id="WAR28615.1"/>
    </source>
</evidence>
<feature type="domain" description="INTS4 8 helical bundle" evidence="2">
    <location>
        <begin position="4"/>
        <end position="68"/>
    </location>
</feature>
<evidence type="ECO:0000256" key="1">
    <source>
        <dbReference type="SAM" id="MobiDB-lite"/>
    </source>
</evidence>
<protein>
    <submittedName>
        <fullName evidence="4">Uncharacterized protein</fullName>
    </submittedName>
</protein>
<evidence type="ECO:0000259" key="3">
    <source>
        <dbReference type="Pfam" id="PF25458"/>
    </source>
</evidence>
<reference evidence="4" key="1">
    <citation type="submission" date="2022-11" db="EMBL/GenBank/DDBJ databases">
        <title>Centuries of genome instability and evolution in soft-shell clam transmissible cancer (bioRxiv).</title>
        <authorList>
            <person name="Hart S.F.M."/>
            <person name="Yonemitsu M.A."/>
            <person name="Giersch R.M."/>
            <person name="Beal B.F."/>
            <person name="Arriagada G."/>
            <person name="Davis B.W."/>
            <person name="Ostrander E.A."/>
            <person name="Goff S.P."/>
            <person name="Metzger M.J."/>
        </authorList>
    </citation>
    <scope>NUCLEOTIDE SEQUENCE</scope>
    <source>
        <strain evidence="4">MELC-2E11</strain>
        <tissue evidence="4">Siphon/mantle</tissue>
    </source>
</reference>
<organism evidence="4 5">
    <name type="scientific">Mya arenaria</name>
    <name type="common">Soft-shell clam</name>
    <dbReference type="NCBI Taxonomy" id="6604"/>
    <lineage>
        <taxon>Eukaryota</taxon>
        <taxon>Metazoa</taxon>
        <taxon>Spiralia</taxon>
        <taxon>Lophotrochozoa</taxon>
        <taxon>Mollusca</taxon>
        <taxon>Bivalvia</taxon>
        <taxon>Autobranchia</taxon>
        <taxon>Heteroconchia</taxon>
        <taxon>Euheterodonta</taxon>
        <taxon>Imparidentia</taxon>
        <taxon>Neoheterodontei</taxon>
        <taxon>Myida</taxon>
        <taxon>Myoidea</taxon>
        <taxon>Myidae</taxon>
        <taxon>Mya</taxon>
    </lineage>
</organism>
<dbReference type="Pfam" id="PF24493">
    <property type="entry name" value="INTS4_8HBD"/>
    <property type="match status" value="1"/>
</dbReference>
<feature type="compositionally biased region" description="Basic residues" evidence="1">
    <location>
        <begin position="416"/>
        <end position="437"/>
    </location>
</feature>
<dbReference type="InterPro" id="IPR057412">
    <property type="entry name" value="INTS4_C"/>
</dbReference>
<evidence type="ECO:0000313" key="5">
    <source>
        <dbReference type="Proteomes" id="UP001164746"/>
    </source>
</evidence>
<accession>A0ABY7G2F3</accession>